<sequence length="94" mass="10180">MIIVAGWIRVEPEVREAYLEGCRAVLEQARGASGCLDFALTADLLEPGRVNVFERWESDEDLAAFRGAGPDDGQAAQILDASVSKYRISAVEAP</sequence>
<dbReference type="Proteomes" id="UP000503011">
    <property type="component" value="Chromosome"/>
</dbReference>
<dbReference type="Gene3D" id="3.30.70.100">
    <property type="match status" value="1"/>
</dbReference>
<dbReference type="KEGG" id="psuu:Psuf_044970"/>
<keyword evidence="2" id="KW-0560">Oxidoreductase</keyword>
<evidence type="ECO:0000313" key="2">
    <source>
        <dbReference type="EMBL" id="BCB87184.1"/>
    </source>
</evidence>
<dbReference type="PROSITE" id="PS51725">
    <property type="entry name" value="ABM"/>
    <property type="match status" value="1"/>
</dbReference>
<dbReference type="RefSeq" id="WP_173158767.1">
    <property type="nucleotide sequence ID" value="NZ_AP022871.1"/>
</dbReference>
<accession>A0A6F8YM50</accession>
<proteinExistence type="predicted"/>
<dbReference type="InterPro" id="IPR007138">
    <property type="entry name" value="ABM_dom"/>
</dbReference>
<name>A0A6F8YM50_9ACTN</name>
<reference evidence="2 3" key="1">
    <citation type="submission" date="2020-03" db="EMBL/GenBank/DDBJ databases">
        <title>Whole genome shotgun sequence of Phytohabitans suffuscus NBRC 105367.</title>
        <authorList>
            <person name="Komaki H."/>
            <person name="Tamura T."/>
        </authorList>
    </citation>
    <scope>NUCLEOTIDE SEQUENCE [LARGE SCALE GENOMIC DNA]</scope>
    <source>
        <strain evidence="2 3">NBRC 105367</strain>
    </source>
</reference>
<evidence type="ECO:0000259" key="1">
    <source>
        <dbReference type="PROSITE" id="PS51725"/>
    </source>
</evidence>
<dbReference type="GO" id="GO:0004497">
    <property type="term" value="F:monooxygenase activity"/>
    <property type="evidence" value="ECO:0007669"/>
    <property type="project" value="UniProtKB-KW"/>
</dbReference>
<dbReference type="InterPro" id="IPR011008">
    <property type="entry name" value="Dimeric_a/b-barrel"/>
</dbReference>
<dbReference type="EMBL" id="AP022871">
    <property type="protein sequence ID" value="BCB87184.1"/>
    <property type="molecule type" value="Genomic_DNA"/>
</dbReference>
<dbReference type="SUPFAM" id="SSF54909">
    <property type="entry name" value="Dimeric alpha+beta barrel"/>
    <property type="match status" value="1"/>
</dbReference>
<gene>
    <name evidence="2" type="ORF">Psuf_044970</name>
</gene>
<keyword evidence="2" id="KW-0503">Monooxygenase</keyword>
<reference evidence="2 3" key="2">
    <citation type="submission" date="2020-03" db="EMBL/GenBank/DDBJ databases">
        <authorList>
            <person name="Ichikawa N."/>
            <person name="Kimura A."/>
            <person name="Kitahashi Y."/>
            <person name="Uohara A."/>
        </authorList>
    </citation>
    <scope>NUCLEOTIDE SEQUENCE [LARGE SCALE GENOMIC DNA]</scope>
    <source>
        <strain evidence="2 3">NBRC 105367</strain>
    </source>
</reference>
<protein>
    <submittedName>
        <fullName evidence="2">Antibiotic biosynthesis monooxygenase</fullName>
    </submittedName>
</protein>
<evidence type="ECO:0000313" key="3">
    <source>
        <dbReference type="Proteomes" id="UP000503011"/>
    </source>
</evidence>
<feature type="domain" description="ABM" evidence="1">
    <location>
        <begin position="2"/>
        <end position="91"/>
    </location>
</feature>
<dbReference type="AlphaFoldDB" id="A0A6F8YM50"/>
<keyword evidence="3" id="KW-1185">Reference proteome</keyword>
<organism evidence="2 3">
    <name type="scientific">Phytohabitans suffuscus</name>
    <dbReference type="NCBI Taxonomy" id="624315"/>
    <lineage>
        <taxon>Bacteria</taxon>
        <taxon>Bacillati</taxon>
        <taxon>Actinomycetota</taxon>
        <taxon>Actinomycetes</taxon>
        <taxon>Micromonosporales</taxon>
        <taxon>Micromonosporaceae</taxon>
    </lineage>
</organism>
<dbReference type="Pfam" id="PF03992">
    <property type="entry name" value="ABM"/>
    <property type="match status" value="1"/>
</dbReference>